<gene>
    <name evidence="1" type="ORF">B296_00029724</name>
</gene>
<name>A0A426Y0G4_ENSVE</name>
<protein>
    <submittedName>
        <fullName evidence="1">Uncharacterized protein</fullName>
    </submittedName>
</protein>
<dbReference type="AlphaFoldDB" id="A0A426Y0G4"/>
<sequence length="122" mass="13583">MSSYLSTMPLVLAVRHASAGKECRSYLCQVGCTTTDAPHTCIRPVACIGSTMSAGQLSEGTMTWWPGQHLQYHSFHPREDLLEVPDLGAGDEVFCSTAGLWWRWTSPKWGLRDLLDRAELRS</sequence>
<organism evidence="1 2">
    <name type="scientific">Ensete ventricosum</name>
    <name type="common">Abyssinian banana</name>
    <name type="synonym">Musa ensete</name>
    <dbReference type="NCBI Taxonomy" id="4639"/>
    <lineage>
        <taxon>Eukaryota</taxon>
        <taxon>Viridiplantae</taxon>
        <taxon>Streptophyta</taxon>
        <taxon>Embryophyta</taxon>
        <taxon>Tracheophyta</taxon>
        <taxon>Spermatophyta</taxon>
        <taxon>Magnoliopsida</taxon>
        <taxon>Liliopsida</taxon>
        <taxon>Zingiberales</taxon>
        <taxon>Musaceae</taxon>
        <taxon>Ensete</taxon>
    </lineage>
</organism>
<dbReference type="EMBL" id="AMZH03015964">
    <property type="protein sequence ID" value="RRT45239.1"/>
    <property type="molecule type" value="Genomic_DNA"/>
</dbReference>
<dbReference type="Proteomes" id="UP000287651">
    <property type="component" value="Unassembled WGS sequence"/>
</dbReference>
<proteinExistence type="predicted"/>
<accession>A0A426Y0G4</accession>
<reference evidence="1 2" key="1">
    <citation type="journal article" date="2014" name="Agronomy (Basel)">
        <title>A Draft Genome Sequence for Ensete ventricosum, the Drought-Tolerant Tree Against Hunger.</title>
        <authorList>
            <person name="Harrison J."/>
            <person name="Moore K.A."/>
            <person name="Paszkiewicz K."/>
            <person name="Jones T."/>
            <person name="Grant M."/>
            <person name="Ambacheew D."/>
            <person name="Muzemil S."/>
            <person name="Studholme D.J."/>
        </authorList>
    </citation>
    <scope>NUCLEOTIDE SEQUENCE [LARGE SCALE GENOMIC DNA]</scope>
</reference>
<comment type="caution">
    <text evidence="1">The sequence shown here is derived from an EMBL/GenBank/DDBJ whole genome shotgun (WGS) entry which is preliminary data.</text>
</comment>
<evidence type="ECO:0000313" key="1">
    <source>
        <dbReference type="EMBL" id="RRT45239.1"/>
    </source>
</evidence>
<evidence type="ECO:0000313" key="2">
    <source>
        <dbReference type="Proteomes" id="UP000287651"/>
    </source>
</evidence>